<dbReference type="PROSITE" id="PS51257">
    <property type="entry name" value="PROKAR_LIPOPROTEIN"/>
    <property type="match status" value="1"/>
</dbReference>
<dbReference type="STRING" id="1703779.AMJ83_00650"/>
<name>A0A0S8FW01_UNCW3</name>
<protein>
    <recommendedName>
        <fullName evidence="3">LVIVD repeat protein</fullName>
    </recommendedName>
</protein>
<accession>A0A0S8FW01</accession>
<dbReference type="Proteomes" id="UP000051373">
    <property type="component" value="Unassembled WGS sequence"/>
</dbReference>
<dbReference type="EMBL" id="LJUJ01000001">
    <property type="protein sequence ID" value="KPK64734.1"/>
    <property type="molecule type" value="Genomic_DNA"/>
</dbReference>
<evidence type="ECO:0008006" key="3">
    <source>
        <dbReference type="Google" id="ProtNLM"/>
    </source>
</evidence>
<dbReference type="AlphaFoldDB" id="A0A0S8FW01"/>
<dbReference type="Pfam" id="PF08309">
    <property type="entry name" value="LVIVD"/>
    <property type="match status" value="2"/>
</dbReference>
<sequence>MPHRTTQLKLPALHIIMALAIISLTLTSCFDFEFESPYEDINGIYLEHVQSYEYGGTKLLFSGNIGYLVSNDSMQIHDFTHVDSIFLLNVYQASYYISDFDIAGAYAFLACGILGLEIVDRNYEQPHIVASLNLDHARKIRVSGEHAYVVTGAYINVVDIVNIADKSNPILVSNISFNGVIIHMEVHSNLLYILLNTNEFHIIDVTDPISPSAVYVLPYNDSLIYRSFTVRDDYIYLSIVADIPGLITYRMQDNNELAITSEICCPGVFRDMYATTSYGLALTGSSYIFLLSLEYPAAPSISETISIDAQPEYGIIKDNYIYVLAPTFTPSLKIIEIKQVDQ</sequence>
<gene>
    <name evidence="1" type="ORF">AMJ83_00650</name>
</gene>
<organism evidence="1 2">
    <name type="scientific">candidate division WOR_3 bacterium SM23_42</name>
    <dbReference type="NCBI Taxonomy" id="1703779"/>
    <lineage>
        <taxon>Bacteria</taxon>
        <taxon>Bacteria division WOR-3</taxon>
    </lineage>
</organism>
<comment type="caution">
    <text evidence="1">The sequence shown here is derived from an EMBL/GenBank/DDBJ whole genome shotgun (WGS) entry which is preliminary data.</text>
</comment>
<dbReference type="InterPro" id="IPR013211">
    <property type="entry name" value="LVIVD"/>
</dbReference>
<evidence type="ECO:0000313" key="2">
    <source>
        <dbReference type="Proteomes" id="UP000051373"/>
    </source>
</evidence>
<reference evidence="1 2" key="1">
    <citation type="journal article" date="2015" name="Microbiome">
        <title>Genomic resolution of linkages in carbon, nitrogen, and sulfur cycling among widespread estuary sediment bacteria.</title>
        <authorList>
            <person name="Baker B.J."/>
            <person name="Lazar C.S."/>
            <person name="Teske A.P."/>
            <person name="Dick G.J."/>
        </authorList>
    </citation>
    <scope>NUCLEOTIDE SEQUENCE [LARGE SCALE GENOMIC DNA]</scope>
    <source>
        <strain evidence="1">SM23_42</strain>
    </source>
</reference>
<evidence type="ECO:0000313" key="1">
    <source>
        <dbReference type="EMBL" id="KPK64734.1"/>
    </source>
</evidence>
<proteinExistence type="predicted"/>